<organism evidence="2 3">
    <name type="scientific">Pseudomonas cichorii</name>
    <dbReference type="NCBI Taxonomy" id="36746"/>
    <lineage>
        <taxon>Bacteria</taxon>
        <taxon>Pseudomonadati</taxon>
        <taxon>Pseudomonadota</taxon>
        <taxon>Gammaproteobacteria</taxon>
        <taxon>Pseudomonadales</taxon>
        <taxon>Pseudomonadaceae</taxon>
        <taxon>Pseudomonas</taxon>
    </lineage>
</organism>
<protein>
    <recommendedName>
        <fullName evidence="1">HDOD domain-containing protein</fullName>
    </recommendedName>
</protein>
<dbReference type="AlphaFoldDB" id="A0A3M4LXE5"/>
<dbReference type="OrthoDB" id="7023490at2"/>
<dbReference type="PROSITE" id="PS51833">
    <property type="entry name" value="HDOD"/>
    <property type="match status" value="1"/>
</dbReference>
<dbReference type="SUPFAM" id="SSF109604">
    <property type="entry name" value="HD-domain/PDEase-like"/>
    <property type="match status" value="1"/>
</dbReference>
<evidence type="ECO:0000313" key="3">
    <source>
        <dbReference type="Proteomes" id="UP000277236"/>
    </source>
</evidence>
<reference evidence="2 3" key="1">
    <citation type="submission" date="2018-08" db="EMBL/GenBank/DDBJ databases">
        <title>Recombination of ecologically and evolutionarily significant loci maintains genetic cohesion in the Pseudomonas syringae species complex.</title>
        <authorList>
            <person name="Dillon M."/>
            <person name="Thakur S."/>
            <person name="Almeida R.N.D."/>
            <person name="Weir B.S."/>
            <person name="Guttman D.S."/>
        </authorList>
    </citation>
    <scope>NUCLEOTIDE SEQUENCE [LARGE SCALE GENOMIC DNA]</scope>
    <source>
        <strain evidence="2 3">ICMP 3353</strain>
    </source>
</reference>
<accession>A0A3M4LXE5</accession>
<gene>
    <name evidence="2" type="ORF">ALQ04_00786</name>
</gene>
<feature type="domain" description="HDOD" evidence="1">
    <location>
        <begin position="27"/>
        <end position="218"/>
    </location>
</feature>
<evidence type="ECO:0000259" key="1">
    <source>
        <dbReference type="PROSITE" id="PS51833"/>
    </source>
</evidence>
<dbReference type="Pfam" id="PF08668">
    <property type="entry name" value="HDOD"/>
    <property type="match status" value="1"/>
</dbReference>
<proteinExistence type="predicted"/>
<name>A0A3M4LXE5_PSECI</name>
<dbReference type="InterPro" id="IPR013976">
    <property type="entry name" value="HDOD"/>
</dbReference>
<sequence length="511" mass="57473">MSPASSTKHSTPKTLDAWIRHLDAVDLPIPVENHNHVREALKDSRRSLRDIADMMQESPELVLSVLREANHKSHGMVEPAESLEIAINRLGLARTEVLLGRLPAREPKDIPTAFRQLILISQHATQQANGLFASRLARLWQDIHLGSLLFLSPLWPMALAHPGLLEDWELRVIHKGESSRDVEQELFGVSLLDLCLALAEFWRLPVWVTRGYKVLINERRELIKALHIAREDHDPLRQQQLMDADPNLRRWLNQPANTVLLGNGLALSAQQAWDTPHCLRWERLASLYLQQPLAEVQQQAHQNAASSARVHAEADLWHPAQALIWPWEARRIRRDNEPAPPPSADALQQWRKQCAELLTEPTPFINSMHLTTAARDAFMACGMERVMLLMADKTASVLRAHLIGGLPKETAGMQFFIKESTVLQRLLIQATQLRITPTNHAQFSALLPASLQGVFNGEHWLIRSLSNNGKVLMLVVADQGGGPLSEISVQAFGKTAQCIERSLTIFSQRKA</sequence>
<dbReference type="Gene3D" id="1.10.3210.10">
    <property type="entry name" value="Hypothetical protein af1432"/>
    <property type="match status" value="1"/>
</dbReference>
<comment type="caution">
    <text evidence="2">The sequence shown here is derived from an EMBL/GenBank/DDBJ whole genome shotgun (WGS) entry which is preliminary data.</text>
</comment>
<evidence type="ECO:0000313" key="2">
    <source>
        <dbReference type="EMBL" id="RMQ46248.1"/>
    </source>
</evidence>
<dbReference type="Proteomes" id="UP000277236">
    <property type="component" value="Unassembled WGS sequence"/>
</dbReference>
<dbReference type="RefSeq" id="WP_122316006.1">
    <property type="nucleotide sequence ID" value="NZ_RBRE01000042.1"/>
</dbReference>
<dbReference type="EMBL" id="RBRE01000042">
    <property type="protein sequence ID" value="RMQ46248.1"/>
    <property type="molecule type" value="Genomic_DNA"/>
</dbReference>